<accession>A0A4D6MGR5</accession>
<dbReference type="PANTHER" id="PTHR13683:SF227">
    <property type="entry name" value="EUKARYOTIC ASPARTYL PROTEASE FAMILY PROTEIN"/>
    <property type="match status" value="1"/>
</dbReference>
<dbReference type="CDD" id="cd05475">
    <property type="entry name" value="nucellin_like"/>
    <property type="match status" value="1"/>
</dbReference>
<dbReference type="FunFam" id="2.40.70.10:FF:000027">
    <property type="entry name" value="Aspartic proteinase Asp1 isoform A"/>
    <property type="match status" value="1"/>
</dbReference>
<dbReference type="InterPro" id="IPR033121">
    <property type="entry name" value="PEPTIDASE_A1"/>
</dbReference>
<keyword evidence="10" id="KW-0175">Coiled coil</keyword>
<evidence type="ECO:0000256" key="2">
    <source>
        <dbReference type="ARBA" id="ARBA00022670"/>
    </source>
</evidence>
<dbReference type="EMBL" id="CP039351">
    <property type="protein sequence ID" value="QCE00596.1"/>
    <property type="molecule type" value="Genomic_DNA"/>
</dbReference>
<gene>
    <name evidence="12" type="ORF">DEO72_LG7g1886</name>
</gene>
<name>A0A4D6MGR5_VIGUN</name>
<dbReference type="InterPro" id="IPR033823">
    <property type="entry name" value="Nucellin"/>
</dbReference>
<dbReference type="GO" id="GO:0004190">
    <property type="term" value="F:aspartic-type endopeptidase activity"/>
    <property type="evidence" value="ECO:0007669"/>
    <property type="project" value="UniProtKB-KW"/>
</dbReference>
<evidence type="ECO:0000256" key="4">
    <source>
        <dbReference type="ARBA" id="ARBA00022737"/>
    </source>
</evidence>
<dbReference type="Pfam" id="PF14541">
    <property type="entry name" value="TAXi_C"/>
    <property type="match status" value="1"/>
</dbReference>
<dbReference type="SUPFAM" id="SSF50630">
    <property type="entry name" value="Acid proteases"/>
    <property type="match status" value="1"/>
</dbReference>
<dbReference type="InterPro" id="IPR021109">
    <property type="entry name" value="Peptidase_aspartic_dom_sf"/>
</dbReference>
<evidence type="ECO:0000313" key="13">
    <source>
        <dbReference type="Proteomes" id="UP000501690"/>
    </source>
</evidence>
<evidence type="ECO:0000256" key="8">
    <source>
        <dbReference type="ARBA" id="ARBA00077656"/>
    </source>
</evidence>
<dbReference type="PROSITE" id="PS51767">
    <property type="entry name" value="PEPTIDASE_A1"/>
    <property type="match status" value="1"/>
</dbReference>
<dbReference type="GO" id="GO:0006508">
    <property type="term" value="P:proteolysis"/>
    <property type="evidence" value="ECO:0007669"/>
    <property type="project" value="UniProtKB-KW"/>
</dbReference>
<dbReference type="FunFam" id="2.40.70.10:FF:000015">
    <property type="entry name" value="Aspartyl protease family protein"/>
    <property type="match status" value="1"/>
</dbReference>
<keyword evidence="4" id="KW-0677">Repeat</keyword>
<evidence type="ECO:0000256" key="6">
    <source>
        <dbReference type="ARBA" id="ARBA00022801"/>
    </source>
</evidence>
<protein>
    <recommendedName>
        <fullName evidence="7">Aspartic proteinase Asp1</fullName>
    </recommendedName>
    <alternativeName>
        <fullName evidence="8">Nucellin-like protein</fullName>
    </alternativeName>
</protein>
<keyword evidence="13" id="KW-1185">Reference proteome</keyword>
<dbReference type="PANTHER" id="PTHR13683">
    <property type="entry name" value="ASPARTYL PROTEASES"/>
    <property type="match status" value="1"/>
</dbReference>
<dbReference type="Gene3D" id="2.40.70.10">
    <property type="entry name" value="Acid Proteases"/>
    <property type="match status" value="2"/>
</dbReference>
<keyword evidence="5" id="KW-0064">Aspartyl protease</keyword>
<keyword evidence="6" id="KW-0378">Hydrolase</keyword>
<evidence type="ECO:0000256" key="7">
    <source>
        <dbReference type="ARBA" id="ARBA00068871"/>
    </source>
</evidence>
<feature type="coiled-coil region" evidence="10">
    <location>
        <begin position="66"/>
        <end position="93"/>
    </location>
</feature>
<evidence type="ECO:0000256" key="1">
    <source>
        <dbReference type="ARBA" id="ARBA00007447"/>
    </source>
</evidence>
<dbReference type="AlphaFoldDB" id="A0A4D6MGR5"/>
<evidence type="ECO:0000256" key="5">
    <source>
        <dbReference type="ARBA" id="ARBA00022750"/>
    </source>
</evidence>
<organism evidence="12 13">
    <name type="scientific">Vigna unguiculata</name>
    <name type="common">Cowpea</name>
    <dbReference type="NCBI Taxonomy" id="3917"/>
    <lineage>
        <taxon>Eukaryota</taxon>
        <taxon>Viridiplantae</taxon>
        <taxon>Streptophyta</taxon>
        <taxon>Embryophyta</taxon>
        <taxon>Tracheophyta</taxon>
        <taxon>Spermatophyta</taxon>
        <taxon>Magnoliopsida</taxon>
        <taxon>eudicotyledons</taxon>
        <taxon>Gunneridae</taxon>
        <taxon>Pentapetalae</taxon>
        <taxon>rosids</taxon>
        <taxon>fabids</taxon>
        <taxon>Fabales</taxon>
        <taxon>Fabaceae</taxon>
        <taxon>Papilionoideae</taxon>
        <taxon>50 kb inversion clade</taxon>
        <taxon>NPAAA clade</taxon>
        <taxon>indigoferoid/millettioid clade</taxon>
        <taxon>Phaseoleae</taxon>
        <taxon>Vigna</taxon>
    </lineage>
</organism>
<proteinExistence type="inferred from homology"/>
<reference evidence="12 13" key="1">
    <citation type="submission" date="2019-04" db="EMBL/GenBank/DDBJ databases">
        <title>An improved genome assembly and genetic linkage map for asparagus bean, Vigna unguiculata ssp. sesquipedialis.</title>
        <authorList>
            <person name="Xia Q."/>
            <person name="Zhang R."/>
            <person name="Dong Y."/>
        </authorList>
    </citation>
    <scope>NUCLEOTIDE SEQUENCE [LARGE SCALE GENOMIC DNA]</scope>
    <source>
        <tissue evidence="12">Leaf</tissue>
    </source>
</reference>
<keyword evidence="2 12" id="KW-0645">Protease</keyword>
<dbReference type="InterPro" id="IPR032799">
    <property type="entry name" value="TAXi_C"/>
</dbReference>
<evidence type="ECO:0000313" key="12">
    <source>
        <dbReference type="EMBL" id="QCE00596.1"/>
    </source>
</evidence>
<feature type="domain" description="Peptidase A1" evidence="11">
    <location>
        <begin position="198"/>
        <end position="545"/>
    </location>
</feature>
<evidence type="ECO:0000256" key="10">
    <source>
        <dbReference type="SAM" id="Coils"/>
    </source>
</evidence>
<dbReference type="Proteomes" id="UP000501690">
    <property type="component" value="Linkage Group LG7"/>
</dbReference>
<dbReference type="InterPro" id="IPR001461">
    <property type="entry name" value="Aspartic_peptidase_A1"/>
</dbReference>
<feature type="active site" evidence="9">
    <location>
        <position position="216"/>
    </location>
</feature>
<dbReference type="Pfam" id="PF14543">
    <property type="entry name" value="TAXi_N"/>
    <property type="match status" value="1"/>
</dbReference>
<sequence>MKLEVGSIELPETTVRRDIKINLAKFLVNSIDNMEPNAMVKAMLEFSNKALILGRRVGSLYQRELKEGSRSKVEELKEQLKVQTDKHAEEKATWKKEKEEWLERKWLGSWRVKCLDSEKKLNEKISDLQTDYDELKEKHDGLESELEDMNGHIIQEHINDFQKAANQPHKAKNLATPHRLSSSAVFKVQGNVYPLGHYTVILNIGYPAKPYDLDIDSGSDITWVQCDAPCKGCTKPREQLYKPNHNLVQCAEQLCSEVHFSADHYCAAPDDQCDYEVEYADNGSSLGVLVRDYINFQFINGSVVRPKIAFGCGYDQKYSGSTSPPSTAGVLGLGNGRASILTQLHSLGLIRNVVGHCLSSRGGGFLFFGDDPVPTSGIFWTSMLHSSSEKHYSSGPAELLFNGKATKVKGLELIFDSGSSYTYFNSLAYQAVVNLVTDDLKGKQLTRETDDPSLPICWKGPKSFKSLSDVKKYFKPLAFSFTKTKNVQMHLAPEAYLIITKHGNVCLGILDGTEVGLENLNIIGDISLQDKMVIYDNEKQQIGWVSSNCDRLPNVERDLEGDFPHPYAANLGIFGNGYPASFENIDDQ</sequence>
<comment type="similarity">
    <text evidence="1">Belongs to the peptidase A1 family.</text>
</comment>
<evidence type="ECO:0000259" key="11">
    <source>
        <dbReference type="PROSITE" id="PS51767"/>
    </source>
</evidence>
<feature type="coiled-coil region" evidence="10">
    <location>
        <begin position="118"/>
        <end position="152"/>
    </location>
</feature>
<keyword evidence="3" id="KW-0732">Signal</keyword>
<feature type="active site" evidence="9">
    <location>
        <position position="416"/>
    </location>
</feature>
<evidence type="ECO:0000256" key="3">
    <source>
        <dbReference type="ARBA" id="ARBA00022729"/>
    </source>
</evidence>
<evidence type="ECO:0000256" key="9">
    <source>
        <dbReference type="PIRSR" id="PIRSR601461-1"/>
    </source>
</evidence>
<dbReference type="InterPro" id="IPR032861">
    <property type="entry name" value="TAXi_N"/>
</dbReference>